<evidence type="ECO:0000256" key="11">
    <source>
        <dbReference type="SAM" id="Phobius"/>
    </source>
</evidence>
<protein>
    <recommendedName>
        <fullName evidence="3">Dolichyl-diphosphooligosaccharide--protein glycosyltransferase subunit KCP2</fullName>
    </recommendedName>
    <alternativeName>
        <fullName evidence="7">Keratinocyte-associated protein 2</fullName>
    </alternativeName>
</protein>
<evidence type="ECO:0000256" key="5">
    <source>
        <dbReference type="ARBA" id="ARBA00022989"/>
    </source>
</evidence>
<proteinExistence type="inferred from homology"/>
<accession>A0A811ZZA1</accession>
<dbReference type="PANTHER" id="PTHR32001:SF1">
    <property type="entry name" value="KERATINOCYTE-ASSOCIATED PROTEIN 2"/>
    <property type="match status" value="1"/>
</dbReference>
<gene>
    <name evidence="12" type="ORF">NYPRO_LOCUS26218</name>
</gene>
<reference evidence="12" key="1">
    <citation type="submission" date="2020-12" db="EMBL/GenBank/DDBJ databases">
        <authorList>
            <consortium name="Molecular Ecology Group"/>
        </authorList>
    </citation>
    <scope>NUCLEOTIDE SEQUENCE</scope>
    <source>
        <strain evidence="12">TBG_1078</strain>
    </source>
</reference>
<comment type="function">
    <text evidence="8">Subunit of STT3A-containing oligosaccharyl transferase (OST-A) complex that catalyzes the initial transfer of a defined glycan (Glc(3)Man(9)GlcNAc(2) in eukaryotes) from the lipid carrier dolichol-pyrophosphate to an asparagine residue within an Asn-X-Ser/Thr consensus motif in nascent polypeptide chains, the first step in protein N-glycosylation. N-glycosylation occurs cotranslationally and the complex associates with the Sec61 complex at the channel-forming translocon complex that mediates protein translocation across the endoplasmic reticulum (ER). Within the OST-A complex, acts as an adapter that anchors the OST-A complex to the Sec61 complex. May be involved in N-glycosylation of APP (amyloid-beta precursor protein). Can modulate gamma-secretase cleavage of APP by enhancing endoprotelysis of PSEN1.</text>
</comment>
<dbReference type="AlphaFoldDB" id="A0A811ZZA1"/>
<evidence type="ECO:0000313" key="13">
    <source>
        <dbReference type="Proteomes" id="UP000645828"/>
    </source>
</evidence>
<dbReference type="InterPro" id="IPR018614">
    <property type="entry name" value="KRTCAP2"/>
</dbReference>
<evidence type="ECO:0000256" key="7">
    <source>
        <dbReference type="ARBA" id="ARBA00049813"/>
    </source>
</evidence>
<dbReference type="GO" id="GO:0016020">
    <property type="term" value="C:membrane"/>
    <property type="evidence" value="ECO:0007669"/>
    <property type="project" value="UniProtKB-SubCell"/>
</dbReference>
<dbReference type="Pfam" id="PF09775">
    <property type="entry name" value="Keratin_assoc"/>
    <property type="match status" value="1"/>
</dbReference>
<sequence length="142" mass="15764">MFMGTALALLSLLSLLLFARMHIYSLQLASPNLLVFSLTAFSNLNVVFGKGFQAKIFPEILLCLLLALFASGLIHQVCVRTCFTFFMVGLNYINKISSLSGNSSIPHTSQDHRVRAKREADPKCPIKFEEGGKGRGEKRRGR</sequence>
<evidence type="ECO:0000313" key="12">
    <source>
        <dbReference type="EMBL" id="CAD7693426.1"/>
    </source>
</evidence>
<name>A0A811ZZA1_NYCPR</name>
<keyword evidence="4 11" id="KW-0812">Transmembrane</keyword>
<feature type="region of interest" description="Disordered" evidence="10">
    <location>
        <begin position="101"/>
        <end position="142"/>
    </location>
</feature>
<dbReference type="Proteomes" id="UP000645828">
    <property type="component" value="Unassembled WGS sequence"/>
</dbReference>
<evidence type="ECO:0000256" key="9">
    <source>
        <dbReference type="ARBA" id="ARBA00063768"/>
    </source>
</evidence>
<dbReference type="PANTHER" id="PTHR32001">
    <property type="entry name" value="KERATINOCYTE-ASSOCIATED PROTEIN 2"/>
    <property type="match status" value="1"/>
</dbReference>
<evidence type="ECO:0000256" key="10">
    <source>
        <dbReference type="SAM" id="MobiDB-lite"/>
    </source>
</evidence>
<dbReference type="EMBL" id="CAJHUB010000780">
    <property type="protein sequence ID" value="CAD7693426.1"/>
    <property type="molecule type" value="Genomic_DNA"/>
</dbReference>
<keyword evidence="6 11" id="KW-0472">Membrane</keyword>
<feature type="compositionally biased region" description="Basic and acidic residues" evidence="10">
    <location>
        <begin position="109"/>
        <end position="135"/>
    </location>
</feature>
<evidence type="ECO:0000256" key="8">
    <source>
        <dbReference type="ARBA" id="ARBA00053818"/>
    </source>
</evidence>
<comment type="subunit">
    <text evidence="9">Component of STT3A-containing oligosaccharyl transferase (OST-A) complex. STT3A-containing complex assembly occurs through the formation of 3 subcomplexes. Subcomplex 1 contains RPN1 and TMEM258, subcomplex 2 contains the STT3A-specific subunits STT3A, DC2/OSTC, and KCP2 as well as the core subunit OST4, and subcomplex 3 contains RPN2, DAD1, and OST48. The OST-A complex can form stable complexes with the Sec61 complex or with both the Sec61 and TRAP complexes. Interacts with PSEN1 and NCSTN; indicative for an association with the gamma-secretase complex.</text>
</comment>
<comment type="caution">
    <text evidence="12">The sequence shown here is derived from an EMBL/GenBank/DDBJ whole genome shotgun (WGS) entry which is preliminary data.</text>
</comment>
<feature type="transmembrane region" description="Helical" evidence="11">
    <location>
        <begin position="60"/>
        <end position="77"/>
    </location>
</feature>
<keyword evidence="5 11" id="KW-1133">Transmembrane helix</keyword>
<comment type="similarity">
    <text evidence="2">Belongs to the KRTCAP2 family.</text>
</comment>
<evidence type="ECO:0000256" key="2">
    <source>
        <dbReference type="ARBA" id="ARBA00007279"/>
    </source>
</evidence>
<evidence type="ECO:0000256" key="4">
    <source>
        <dbReference type="ARBA" id="ARBA00022692"/>
    </source>
</evidence>
<comment type="subcellular location">
    <subcellularLocation>
        <location evidence="1">Membrane</location>
        <topology evidence="1">Multi-pass membrane protein</topology>
    </subcellularLocation>
</comment>
<evidence type="ECO:0000256" key="1">
    <source>
        <dbReference type="ARBA" id="ARBA00004141"/>
    </source>
</evidence>
<organism evidence="12 13">
    <name type="scientific">Nyctereutes procyonoides</name>
    <name type="common">Raccoon dog</name>
    <name type="synonym">Canis procyonoides</name>
    <dbReference type="NCBI Taxonomy" id="34880"/>
    <lineage>
        <taxon>Eukaryota</taxon>
        <taxon>Metazoa</taxon>
        <taxon>Chordata</taxon>
        <taxon>Craniata</taxon>
        <taxon>Vertebrata</taxon>
        <taxon>Euteleostomi</taxon>
        <taxon>Mammalia</taxon>
        <taxon>Eutheria</taxon>
        <taxon>Laurasiatheria</taxon>
        <taxon>Carnivora</taxon>
        <taxon>Caniformia</taxon>
        <taxon>Canidae</taxon>
        <taxon>Nyctereutes</taxon>
    </lineage>
</organism>
<evidence type="ECO:0000256" key="3">
    <source>
        <dbReference type="ARBA" id="ARBA00020175"/>
    </source>
</evidence>
<keyword evidence="13" id="KW-1185">Reference proteome</keyword>
<evidence type="ECO:0000256" key="6">
    <source>
        <dbReference type="ARBA" id="ARBA00023136"/>
    </source>
</evidence>